<dbReference type="EMBL" id="SWFT01000139">
    <property type="protein sequence ID" value="KAA8898578.1"/>
    <property type="molecule type" value="Genomic_DNA"/>
</dbReference>
<evidence type="ECO:0000313" key="11">
    <source>
        <dbReference type="Proteomes" id="UP000449547"/>
    </source>
</evidence>
<keyword evidence="4 7" id="KW-0804">Transcription</keyword>
<evidence type="ECO:0000256" key="7">
    <source>
        <dbReference type="RuleBase" id="RU361124"/>
    </source>
</evidence>
<dbReference type="PANTHER" id="PTHR14898">
    <property type="entry name" value="ENHANCER OF POLYCOMB"/>
    <property type="match status" value="1"/>
</dbReference>
<dbReference type="InterPro" id="IPR019542">
    <property type="entry name" value="Enhancer_polycomb-like_N"/>
</dbReference>
<dbReference type="GeneID" id="54783249"/>
<evidence type="ECO:0000256" key="4">
    <source>
        <dbReference type="ARBA" id="ARBA00023163"/>
    </source>
</evidence>
<dbReference type="Proteomes" id="UP000449547">
    <property type="component" value="Unassembled WGS sequence"/>
</dbReference>
<dbReference type="OrthoDB" id="435275at2759"/>
<feature type="compositionally biased region" description="Low complexity" evidence="8">
    <location>
        <begin position="1"/>
        <end position="17"/>
    </location>
</feature>
<dbReference type="OMA" id="MLGTKSY"/>
<dbReference type="InterPro" id="IPR024943">
    <property type="entry name" value="Enhancer_polycomb"/>
</dbReference>
<feature type="region of interest" description="Disordered" evidence="8">
    <location>
        <begin position="1"/>
        <end position="21"/>
    </location>
</feature>
<evidence type="ECO:0000256" key="2">
    <source>
        <dbReference type="ARBA" id="ARBA00008035"/>
    </source>
</evidence>
<dbReference type="GO" id="GO:0035267">
    <property type="term" value="C:NuA4 histone acetyltransferase complex"/>
    <property type="evidence" value="ECO:0007669"/>
    <property type="project" value="InterPro"/>
</dbReference>
<keyword evidence="5 7" id="KW-0539">Nucleus</keyword>
<evidence type="ECO:0000256" key="5">
    <source>
        <dbReference type="ARBA" id="ARBA00023242"/>
    </source>
</evidence>
<proteinExistence type="inferred from homology"/>
<protein>
    <recommendedName>
        <fullName evidence="7">Enhancer of polycomb-like protein</fullName>
    </recommendedName>
</protein>
<comment type="function">
    <text evidence="6">Component of the NuA4 histone acetyltransferase complex which is involved in transcriptional activation of selected genes principally by acetylation of nucleosomal histone H4 and H2A. The NuA4 complex is also involved in DNA repair. Involved in gene silencing by neighboring heterochromatin, blockage of the silencing spreading along the chromosome, and required for cell cycle progression through G2/M.</text>
</comment>
<accession>A0A642UKP9</accession>
<keyword evidence="11" id="KW-1185">Reference proteome</keyword>
<comment type="caution">
    <text evidence="10">The sequence shown here is derived from an EMBL/GenBank/DDBJ whole genome shotgun (WGS) entry which is preliminary data.</text>
</comment>
<gene>
    <name evidence="10" type="ORF">DIURU_004598</name>
</gene>
<dbReference type="VEuPathDB" id="FungiDB:DIURU_004598"/>
<reference evidence="10 11" key="1">
    <citation type="submission" date="2019-07" db="EMBL/GenBank/DDBJ databases">
        <title>Genome assembly of two rare yeast pathogens: Diutina rugosa and Trichomonascus ciferrii.</title>
        <authorList>
            <person name="Mixao V."/>
            <person name="Saus E."/>
            <person name="Hansen A."/>
            <person name="Lass-Flor C."/>
            <person name="Gabaldon T."/>
        </authorList>
    </citation>
    <scope>NUCLEOTIDE SEQUENCE [LARGE SCALE GENOMIC DNA]</scope>
    <source>
        <strain evidence="10 11">CBS 613</strain>
    </source>
</reference>
<dbReference type="GO" id="GO:0006357">
    <property type="term" value="P:regulation of transcription by RNA polymerase II"/>
    <property type="evidence" value="ECO:0007669"/>
    <property type="project" value="InterPro"/>
</dbReference>
<evidence type="ECO:0000259" key="9">
    <source>
        <dbReference type="Pfam" id="PF10513"/>
    </source>
</evidence>
<feature type="compositionally biased region" description="Low complexity" evidence="8">
    <location>
        <begin position="407"/>
        <end position="423"/>
    </location>
</feature>
<evidence type="ECO:0000256" key="1">
    <source>
        <dbReference type="ARBA" id="ARBA00004123"/>
    </source>
</evidence>
<evidence type="ECO:0000256" key="3">
    <source>
        <dbReference type="ARBA" id="ARBA00023015"/>
    </source>
</evidence>
<evidence type="ECO:0000256" key="6">
    <source>
        <dbReference type="ARBA" id="ARBA00025513"/>
    </source>
</evidence>
<feature type="compositionally biased region" description="Basic and acidic residues" evidence="8">
    <location>
        <begin position="391"/>
        <end position="401"/>
    </location>
</feature>
<feature type="domain" description="Enhancer of polycomb-like N-terminal" evidence="9">
    <location>
        <begin position="20"/>
        <end position="182"/>
    </location>
</feature>
<comment type="similarity">
    <text evidence="2 7">Belongs to the enhancer of polycomb family.</text>
</comment>
<keyword evidence="3 7" id="KW-0805">Transcription regulation</keyword>
<name>A0A642UKP9_DIURU</name>
<comment type="subcellular location">
    <subcellularLocation>
        <location evidence="1 7">Nucleus</location>
    </subcellularLocation>
</comment>
<dbReference type="RefSeq" id="XP_034010562.1">
    <property type="nucleotide sequence ID" value="XM_034157488.1"/>
</dbReference>
<evidence type="ECO:0000313" key="10">
    <source>
        <dbReference type="EMBL" id="KAA8898578.1"/>
    </source>
</evidence>
<dbReference type="AlphaFoldDB" id="A0A642UKP9"/>
<dbReference type="Pfam" id="PF10513">
    <property type="entry name" value="EPL1"/>
    <property type="match status" value="1"/>
</dbReference>
<organism evidence="10 11">
    <name type="scientific">Diutina rugosa</name>
    <name type="common">Yeast</name>
    <name type="synonym">Candida rugosa</name>
    <dbReference type="NCBI Taxonomy" id="5481"/>
    <lineage>
        <taxon>Eukaryota</taxon>
        <taxon>Fungi</taxon>
        <taxon>Dikarya</taxon>
        <taxon>Ascomycota</taxon>
        <taxon>Saccharomycotina</taxon>
        <taxon>Pichiomycetes</taxon>
        <taxon>Debaryomycetaceae</taxon>
        <taxon>Diutina</taxon>
    </lineage>
</organism>
<feature type="region of interest" description="Disordered" evidence="8">
    <location>
        <begin position="391"/>
        <end position="447"/>
    </location>
</feature>
<evidence type="ECO:0000256" key="8">
    <source>
        <dbReference type="SAM" id="MobiDB-lite"/>
    </source>
</evidence>
<sequence length="765" mass="86710">MAVLPASAPSASKSSSARFRQRKISVRQPLAIYKQKELSVQNDSELEHSHINHLSSGATSEKNRDTIETGVDKNEEDEVHLQQVIHAAQRALLSNAQENTVYIPTPDASKIWPEASKYYSDQHYVEPETYVKYSATVEDTVGVMYCMDEEDEKFLKSLAPPKRGVAACSELEFETVCDHLERAIEQKQPFLSMDPSNILSYDELKQAIVNQQGSANIKDKLSTELKYRPFITIFDKHHDNPKAMEHPRAIGELLKLYGPQIYEFWKERKIKRGGKSIHPKLKFEDPHAPERDNDNDPYVCFRRREFRQARKTRRADTLGAERLRHMQRSLQTARELVLSVAKREILKLDLYKAEATVFNDRVAAKQAKRAANVTGDEHLFYPAKRPKIVVKVEDEERESRRRRDAKAANGSASGQANSSASASVKQERPAPPASSSTSQPYVKLPPAKIPDMDLVSVSRVLREKHDTIERAVAEKLRKRREQDRGYVNLTDDPRQPYFTVTSHPKLAEEVTHIPYSSIAAAAYHDINTTHYANDTLKRMVDEGKKPLPGVKTIKNGVVVPTSPFPLEVTPPSAPVVEQSYISQFLNNVETNNFGAYSVGYSDQWRQQQRAAPDKESAPPVSETPFMRLRKRQGRMGTFVDRRGQVPFADVDTMMAVAHDDDDDDDNDDDGKNVYNAANVAKRAASRWLFDTDMAEDQLGALHPFGLDPSRLNCISDDTQSIRFGSMLLSKSYGLLNESIHQRQQMYLQQARLRALQQNKQAKPKQ</sequence>
<dbReference type="GO" id="GO:0005634">
    <property type="term" value="C:nucleus"/>
    <property type="evidence" value="ECO:0007669"/>
    <property type="project" value="UniProtKB-SubCell"/>
</dbReference>